<evidence type="ECO:0000256" key="2">
    <source>
        <dbReference type="ARBA" id="ARBA00022505"/>
    </source>
</evidence>
<dbReference type="EC" id="1.8.5.3" evidence="6"/>
<dbReference type="PANTHER" id="PTHR43742">
    <property type="entry name" value="TRIMETHYLAMINE-N-OXIDE REDUCTASE"/>
    <property type="match status" value="1"/>
</dbReference>
<dbReference type="GO" id="GO:0009061">
    <property type="term" value="P:anaerobic respiration"/>
    <property type="evidence" value="ECO:0007669"/>
    <property type="project" value="TreeGrafter"/>
</dbReference>
<evidence type="ECO:0000256" key="1">
    <source>
        <dbReference type="ARBA" id="ARBA00001942"/>
    </source>
</evidence>
<evidence type="ECO:0000313" key="6">
    <source>
        <dbReference type="EMBL" id="SUH35781.1"/>
    </source>
</evidence>
<name>A0A379WPV8_SALET</name>
<dbReference type="PROSITE" id="PS00932">
    <property type="entry name" value="MOLYBDOPTERIN_PROK_3"/>
    <property type="match status" value="1"/>
</dbReference>
<dbReference type="GO" id="GO:0043546">
    <property type="term" value="F:molybdopterin cofactor binding"/>
    <property type="evidence" value="ECO:0007669"/>
    <property type="project" value="InterPro"/>
</dbReference>
<evidence type="ECO:0000256" key="3">
    <source>
        <dbReference type="ARBA" id="ARBA00022723"/>
    </source>
</evidence>
<dbReference type="EMBL" id="UGXT01000002">
    <property type="protein sequence ID" value="SUH35781.1"/>
    <property type="molecule type" value="Genomic_DNA"/>
</dbReference>
<dbReference type="AlphaFoldDB" id="A0A379WPV8"/>
<reference evidence="6 7" key="1">
    <citation type="submission" date="2018-06" db="EMBL/GenBank/DDBJ databases">
        <authorList>
            <consortium name="Pathogen Informatics"/>
            <person name="Doyle S."/>
        </authorList>
    </citation>
    <scope>NUCLEOTIDE SEQUENCE [LARGE SCALE GENOMIC DNA]</scope>
    <source>
        <strain evidence="6 7">NCTC8261</strain>
    </source>
</reference>
<dbReference type="Pfam" id="PF01568">
    <property type="entry name" value="Molydop_binding"/>
    <property type="match status" value="1"/>
</dbReference>
<dbReference type="GO" id="GO:0016491">
    <property type="term" value="F:oxidoreductase activity"/>
    <property type="evidence" value="ECO:0007669"/>
    <property type="project" value="UniProtKB-KW"/>
</dbReference>
<feature type="domain" description="Molybdopterin dinucleotide-binding" evidence="5">
    <location>
        <begin position="29"/>
        <end position="108"/>
    </location>
</feature>
<keyword evidence="4 6" id="KW-0560">Oxidoreductase</keyword>
<keyword evidence="3" id="KW-0479">Metal-binding</keyword>
<evidence type="ECO:0000313" key="7">
    <source>
        <dbReference type="Proteomes" id="UP000254712"/>
    </source>
</evidence>
<dbReference type="GO" id="GO:0009055">
    <property type="term" value="F:electron transfer activity"/>
    <property type="evidence" value="ECO:0007669"/>
    <property type="project" value="TreeGrafter"/>
</dbReference>
<dbReference type="GO" id="GO:0030151">
    <property type="term" value="F:molybdenum ion binding"/>
    <property type="evidence" value="ECO:0007669"/>
    <property type="project" value="TreeGrafter"/>
</dbReference>
<dbReference type="Gene3D" id="2.40.40.20">
    <property type="match status" value="1"/>
</dbReference>
<accession>A0A379WPV8</accession>
<dbReference type="SUPFAM" id="SSF50692">
    <property type="entry name" value="ADC-like"/>
    <property type="match status" value="1"/>
</dbReference>
<evidence type="ECO:0000256" key="4">
    <source>
        <dbReference type="ARBA" id="ARBA00023002"/>
    </source>
</evidence>
<organism evidence="6 7">
    <name type="scientific">Salmonella enterica I</name>
    <dbReference type="NCBI Taxonomy" id="59201"/>
    <lineage>
        <taxon>Bacteria</taxon>
        <taxon>Pseudomonadati</taxon>
        <taxon>Pseudomonadota</taxon>
        <taxon>Gammaproteobacteria</taxon>
        <taxon>Enterobacterales</taxon>
        <taxon>Enterobacteriaceae</taxon>
        <taxon>Salmonella</taxon>
    </lineage>
</organism>
<dbReference type="InterPro" id="IPR050612">
    <property type="entry name" value="Prok_Mopterin_Oxidored"/>
</dbReference>
<dbReference type="InterPro" id="IPR006657">
    <property type="entry name" value="MoPterin_dinucl-bd_dom"/>
</dbReference>
<dbReference type="PANTHER" id="PTHR43742:SF3">
    <property type="entry name" value="DIMETHYL SULFOXIDE REDUCTASE DMSA"/>
    <property type="match status" value="1"/>
</dbReference>
<dbReference type="GO" id="GO:0030288">
    <property type="term" value="C:outer membrane-bounded periplasmic space"/>
    <property type="evidence" value="ECO:0007669"/>
    <property type="project" value="TreeGrafter"/>
</dbReference>
<gene>
    <name evidence="6" type="primary">dmsA_4</name>
    <name evidence="6" type="ORF">NCTC8261_02021</name>
</gene>
<protein>
    <submittedName>
        <fullName evidence="6">Putative anaerobic dimethylsulfoxide reductase</fullName>
        <ecNumber evidence="6">1.8.5.3</ecNumber>
    </submittedName>
</protein>
<evidence type="ECO:0000259" key="5">
    <source>
        <dbReference type="Pfam" id="PF01568"/>
    </source>
</evidence>
<proteinExistence type="predicted"/>
<dbReference type="Proteomes" id="UP000254712">
    <property type="component" value="Unassembled WGS sequence"/>
</dbReference>
<comment type="cofactor">
    <cofactor evidence="1">
        <name>Mo-bis(molybdopterin guanine dinucleotide)</name>
        <dbReference type="ChEBI" id="CHEBI:60539"/>
    </cofactor>
</comment>
<keyword evidence="2" id="KW-0500">Molybdenum</keyword>
<dbReference type="InterPro" id="IPR009010">
    <property type="entry name" value="Asp_de-COase-like_dom_sf"/>
</dbReference>
<sequence length="159" mass="18387">MQHPEIPALSHYVPAHEGPEDALAKDFPLQLITWKGKNRANSTQYANPWLIEVQQQTLWINPQDAQKRGITHGDMVRIHNSRGICEIPAEVTPRIIPGVVAMQAGAWWQRMRTVLIKAAVRTSSARPVLPRWRREIHIKPCWWRWLKHESVYTLPAGER</sequence>
<dbReference type="InterPro" id="IPR006655">
    <property type="entry name" value="Mopterin_OxRdtase_prok_CS"/>
</dbReference>